<name>A0A504J163_9FLAO</name>
<keyword evidence="3" id="KW-1185">Reference proteome</keyword>
<evidence type="ECO:0000256" key="1">
    <source>
        <dbReference type="SAM" id="SignalP"/>
    </source>
</evidence>
<sequence length="138" mass="16007">MIFRKAMIVFLIAITFFSFTQCKAVEKKESIKDKQNIIMPQEKGISKLNTDKSMQLVINKEQKEGDPAFYFNYKVFNTKTREVIKKGTFRGMNIDWHGNTSIKLIPYVGMEQKPNSENPEEVLSSDTLTQIQIIKLNH</sequence>
<dbReference type="OrthoDB" id="1162156at2"/>
<protein>
    <recommendedName>
        <fullName evidence="4">Lipoprotein</fullName>
    </recommendedName>
</protein>
<comment type="caution">
    <text evidence="2">The sequence shown here is derived from an EMBL/GenBank/DDBJ whole genome shotgun (WGS) entry which is preliminary data.</text>
</comment>
<organism evidence="2 3">
    <name type="scientific">Aquimarina algicola</name>
    <dbReference type="NCBI Taxonomy" id="2589995"/>
    <lineage>
        <taxon>Bacteria</taxon>
        <taxon>Pseudomonadati</taxon>
        <taxon>Bacteroidota</taxon>
        <taxon>Flavobacteriia</taxon>
        <taxon>Flavobacteriales</taxon>
        <taxon>Flavobacteriaceae</taxon>
        <taxon>Aquimarina</taxon>
    </lineage>
</organism>
<accession>A0A504J163</accession>
<dbReference type="RefSeq" id="WP_140597276.1">
    <property type="nucleotide sequence ID" value="NZ_VFWZ01000009.1"/>
</dbReference>
<dbReference type="EMBL" id="VFWZ01000009">
    <property type="protein sequence ID" value="TPN82345.1"/>
    <property type="molecule type" value="Genomic_DNA"/>
</dbReference>
<feature type="signal peptide" evidence="1">
    <location>
        <begin position="1"/>
        <end position="20"/>
    </location>
</feature>
<feature type="chain" id="PRO_5021419203" description="Lipoprotein" evidence="1">
    <location>
        <begin position="21"/>
        <end position="138"/>
    </location>
</feature>
<dbReference type="AlphaFoldDB" id="A0A504J163"/>
<evidence type="ECO:0008006" key="4">
    <source>
        <dbReference type="Google" id="ProtNLM"/>
    </source>
</evidence>
<dbReference type="Proteomes" id="UP000315540">
    <property type="component" value="Unassembled WGS sequence"/>
</dbReference>
<keyword evidence="1" id="KW-0732">Signal</keyword>
<gene>
    <name evidence="2" type="ORF">FHK87_23260</name>
</gene>
<evidence type="ECO:0000313" key="2">
    <source>
        <dbReference type="EMBL" id="TPN82345.1"/>
    </source>
</evidence>
<proteinExistence type="predicted"/>
<evidence type="ECO:0000313" key="3">
    <source>
        <dbReference type="Proteomes" id="UP000315540"/>
    </source>
</evidence>
<reference evidence="2 3" key="1">
    <citation type="submission" date="2019-06" db="EMBL/GenBank/DDBJ databases">
        <authorList>
            <person name="Meng X."/>
        </authorList>
    </citation>
    <scope>NUCLEOTIDE SEQUENCE [LARGE SCALE GENOMIC DNA]</scope>
    <source>
        <strain evidence="2 3">M625</strain>
    </source>
</reference>